<name>A0A7J7SQY5_MYOMY</name>
<evidence type="ECO:0000256" key="1">
    <source>
        <dbReference type="SAM" id="MobiDB-lite"/>
    </source>
</evidence>
<dbReference type="AlphaFoldDB" id="A0A7J7SQY5"/>
<dbReference type="EMBL" id="JABWUV010000018">
    <property type="protein sequence ID" value="KAF6290862.1"/>
    <property type="molecule type" value="Genomic_DNA"/>
</dbReference>
<dbReference type="Proteomes" id="UP000527355">
    <property type="component" value="Unassembled WGS sequence"/>
</dbReference>
<gene>
    <name evidence="2" type="ORF">mMyoMyo1_007617</name>
</gene>
<protein>
    <submittedName>
        <fullName evidence="2">Late cornified envelope 6A</fullName>
    </submittedName>
</protein>
<evidence type="ECO:0000313" key="2">
    <source>
        <dbReference type="EMBL" id="KAF6290862.1"/>
    </source>
</evidence>
<reference evidence="2 3" key="1">
    <citation type="journal article" date="2020" name="Nature">
        <title>Six reference-quality genomes reveal evolution of bat adaptations.</title>
        <authorList>
            <person name="Jebb D."/>
            <person name="Huang Z."/>
            <person name="Pippel M."/>
            <person name="Hughes G.M."/>
            <person name="Lavrichenko K."/>
            <person name="Devanna P."/>
            <person name="Winkler S."/>
            <person name="Jermiin L.S."/>
            <person name="Skirmuntt E.C."/>
            <person name="Katzourakis A."/>
            <person name="Burkitt-Gray L."/>
            <person name="Ray D.A."/>
            <person name="Sullivan K.A.M."/>
            <person name="Roscito J.G."/>
            <person name="Kirilenko B.M."/>
            <person name="Davalos L.M."/>
            <person name="Corthals A.P."/>
            <person name="Power M.L."/>
            <person name="Jones G."/>
            <person name="Ransome R.D."/>
            <person name="Dechmann D.K.N."/>
            <person name="Locatelli A.G."/>
            <person name="Puechmaille S.J."/>
            <person name="Fedrigo O."/>
            <person name="Jarvis E.D."/>
            <person name="Hiller M."/>
            <person name="Vernes S.C."/>
            <person name="Myers E.W."/>
            <person name="Teeling E.C."/>
        </authorList>
    </citation>
    <scope>NUCLEOTIDE SEQUENCE [LARGE SCALE GENOMIC DNA]</scope>
    <source>
        <strain evidence="2">MMyoMyo1</strain>
        <tissue evidence="2">Flight muscle</tissue>
    </source>
</reference>
<keyword evidence="3" id="KW-1185">Reference proteome</keyword>
<accession>A0A7J7SQY5</accession>
<evidence type="ECO:0000313" key="3">
    <source>
        <dbReference type="Proteomes" id="UP000527355"/>
    </source>
</evidence>
<feature type="compositionally biased region" description="Polar residues" evidence="1">
    <location>
        <begin position="1"/>
        <end position="10"/>
    </location>
</feature>
<organism evidence="2 3">
    <name type="scientific">Myotis myotis</name>
    <name type="common">Greater mouse-eared bat</name>
    <name type="synonym">Vespertilio myotis</name>
    <dbReference type="NCBI Taxonomy" id="51298"/>
    <lineage>
        <taxon>Eukaryota</taxon>
        <taxon>Metazoa</taxon>
        <taxon>Chordata</taxon>
        <taxon>Craniata</taxon>
        <taxon>Vertebrata</taxon>
        <taxon>Euteleostomi</taxon>
        <taxon>Mammalia</taxon>
        <taxon>Eutheria</taxon>
        <taxon>Laurasiatheria</taxon>
        <taxon>Chiroptera</taxon>
        <taxon>Yangochiroptera</taxon>
        <taxon>Vespertilionidae</taxon>
        <taxon>Myotis</taxon>
    </lineage>
</organism>
<comment type="caution">
    <text evidence="2">The sequence shown here is derived from an EMBL/GenBank/DDBJ whole genome shotgun (WGS) entry which is preliminary data.</text>
</comment>
<sequence length="80" mass="8569">MSQQKQQSWESFRAPKYSLPQEPHPSLAPSSDPCCTPCSGGCGSGSQSSGTQNPAGARRASRTPRCLRGGTVYHIKEEEC</sequence>
<dbReference type="InterPro" id="IPR031716">
    <property type="entry name" value="LCE6A"/>
</dbReference>
<dbReference type="Pfam" id="PF15858">
    <property type="entry name" value="LCE6A"/>
    <property type="match status" value="1"/>
</dbReference>
<proteinExistence type="predicted"/>
<feature type="region of interest" description="Disordered" evidence="1">
    <location>
        <begin position="1"/>
        <end position="65"/>
    </location>
</feature>